<feature type="zinc finger region" description="C3H1-type" evidence="1">
    <location>
        <begin position="1"/>
        <end position="15"/>
    </location>
</feature>
<feature type="compositionally biased region" description="Gly residues" evidence="2">
    <location>
        <begin position="475"/>
        <end position="497"/>
    </location>
</feature>
<evidence type="ECO:0000256" key="2">
    <source>
        <dbReference type="SAM" id="MobiDB-lite"/>
    </source>
</evidence>
<dbReference type="PANTHER" id="PTHR21099">
    <property type="entry name" value="RAD201"/>
    <property type="match status" value="1"/>
</dbReference>
<dbReference type="PROSITE" id="PS50103">
    <property type="entry name" value="ZF_C3H1"/>
    <property type="match status" value="1"/>
</dbReference>
<feature type="compositionally biased region" description="Polar residues" evidence="2">
    <location>
        <begin position="562"/>
        <end position="597"/>
    </location>
</feature>
<name>A0AAD9S129_PHOAM</name>
<feature type="region of interest" description="Disordered" evidence="2">
    <location>
        <begin position="350"/>
        <end position="686"/>
    </location>
</feature>
<sequence>MTICKFYQQGNCRFGTLHIPRVSTPSNPRPWTFPPLQRDRPHATTHERPRPPPTTPYTNMAAMAPLSVDGPPGRNAPIPFPVASLKKSKPRPLDLSSLALAADVRTRALAVRDPNVRPIHPFATAPSAGFDNERSWPAITDTITVELDIWSPTDCCARSPATFGPPFQADDTMQLDTPNTPHPPIKFPTRVNPQCANSFSVFQDNCRYEHPRANGSASANPFSVLSGNSNNNINNNRGGFGRQPTAQSNQFSLSKDTIQKDLTEERPSWILSAYGPGRDAPEQLWGGYPIEQSFEEMRLHYMMGEASGNAQGALTEIQGLWGQAQGKLQSALGNLDGAIDFILQSQNTHPNRHDVCQANSSTSTGEFSKSPVGLQPSQPANAFSAPPAGGAFGQPSALGQSANPFSTAAAGASGSSPFAQTAAPAQPSAFGQPSALGGGTSAFGQPSTLGGGSAFGQPSALGGGSAFGKPSALGQPGGTGFAQTGGTGFGQTAGTGFGQTSAMGQSTNPFGAPSFGQPAQPSQPGPSAGGFGQPSQLGAKPNPFSTGGTAASASPFGAMGGANSNPNPFATNTQSAQPGPATSSSPFGQPAQQSATPEVSMDASGPPAAQNPFAQASNPSAAPANPFGQPAQPAASNPFAQAAPASNGFAAAARQPAGATPGGANPYPPNATRQHPPYESYARKAPTGQLLTFKGKEVTYKMVEEKGEAPKPVPGIQNFDGSWTKIWFPDGPPPYYKDTEPDGAYTDGEKAAYEQFVSTGRFTLAGAGGVGMPEAAPMREYCTWDL</sequence>
<protein>
    <recommendedName>
        <fullName evidence="3">C3H1-type domain-containing protein</fullName>
    </recommendedName>
</protein>
<feature type="compositionally biased region" description="Low complexity" evidence="2">
    <location>
        <begin position="512"/>
        <end position="526"/>
    </location>
</feature>
<evidence type="ECO:0000313" key="4">
    <source>
        <dbReference type="EMBL" id="KAK2596307.1"/>
    </source>
</evidence>
<feature type="compositionally biased region" description="Basic and acidic residues" evidence="2">
    <location>
        <begin position="37"/>
        <end position="50"/>
    </location>
</feature>
<feature type="region of interest" description="Disordered" evidence="2">
    <location>
        <begin position="219"/>
        <end position="250"/>
    </location>
</feature>
<dbReference type="GO" id="GO:0005634">
    <property type="term" value="C:nucleus"/>
    <property type="evidence" value="ECO:0007669"/>
    <property type="project" value="TreeGrafter"/>
</dbReference>
<keyword evidence="5" id="KW-1185">Reference proteome</keyword>
<dbReference type="Proteomes" id="UP001265746">
    <property type="component" value="Unassembled WGS sequence"/>
</dbReference>
<reference evidence="4" key="1">
    <citation type="submission" date="2023-06" db="EMBL/GenBank/DDBJ databases">
        <authorList>
            <person name="Noh H."/>
        </authorList>
    </citation>
    <scope>NUCLEOTIDE SEQUENCE</scope>
    <source>
        <strain evidence="4">DUCC20226</strain>
    </source>
</reference>
<accession>A0AAD9S129</accession>
<proteinExistence type="predicted"/>
<dbReference type="PANTHER" id="PTHR21099:SF2">
    <property type="entry name" value="SI:CH211-113E8.11"/>
    <property type="match status" value="1"/>
</dbReference>
<dbReference type="AlphaFoldDB" id="A0AAD9S129"/>
<dbReference type="GO" id="GO:0008270">
    <property type="term" value="F:zinc ion binding"/>
    <property type="evidence" value="ECO:0007669"/>
    <property type="project" value="UniProtKB-KW"/>
</dbReference>
<comment type="caution">
    <text evidence="4">The sequence shown here is derived from an EMBL/GenBank/DDBJ whole genome shotgun (WGS) entry which is preliminary data.</text>
</comment>
<evidence type="ECO:0000256" key="1">
    <source>
        <dbReference type="PROSITE-ProRule" id="PRU00723"/>
    </source>
</evidence>
<organism evidence="4 5">
    <name type="scientific">Phomopsis amygdali</name>
    <name type="common">Fusicoccum amygdali</name>
    <dbReference type="NCBI Taxonomy" id="1214568"/>
    <lineage>
        <taxon>Eukaryota</taxon>
        <taxon>Fungi</taxon>
        <taxon>Dikarya</taxon>
        <taxon>Ascomycota</taxon>
        <taxon>Pezizomycotina</taxon>
        <taxon>Sordariomycetes</taxon>
        <taxon>Sordariomycetidae</taxon>
        <taxon>Diaporthales</taxon>
        <taxon>Diaporthaceae</taxon>
        <taxon>Diaporthe</taxon>
    </lineage>
</organism>
<feature type="compositionally biased region" description="Low complexity" evidence="2">
    <location>
        <begin position="379"/>
        <end position="397"/>
    </location>
</feature>
<evidence type="ECO:0000313" key="5">
    <source>
        <dbReference type="Proteomes" id="UP001265746"/>
    </source>
</evidence>
<feature type="compositionally biased region" description="Low complexity" evidence="2">
    <location>
        <begin position="404"/>
        <end position="419"/>
    </location>
</feature>
<dbReference type="InterPro" id="IPR000571">
    <property type="entry name" value="Znf_CCCH"/>
</dbReference>
<dbReference type="CDD" id="cd23954">
    <property type="entry name" value="AMO1_CTD"/>
    <property type="match status" value="1"/>
</dbReference>
<feature type="domain" description="C3H1-type" evidence="3">
    <location>
        <begin position="1"/>
        <end position="15"/>
    </location>
</feature>
<feature type="compositionally biased region" description="Low complexity" evidence="2">
    <location>
        <begin position="611"/>
        <end position="664"/>
    </location>
</feature>
<gene>
    <name evidence="4" type="ORF">N8I77_013203</name>
</gene>
<keyword evidence="1" id="KW-0479">Metal-binding</keyword>
<evidence type="ECO:0000259" key="3">
    <source>
        <dbReference type="PROSITE" id="PS50103"/>
    </source>
</evidence>
<feature type="compositionally biased region" description="Low complexity" evidence="2">
    <location>
        <begin position="227"/>
        <end position="237"/>
    </location>
</feature>
<keyword evidence="1" id="KW-0862">Zinc</keyword>
<feature type="compositionally biased region" description="Polar residues" evidence="2">
    <location>
        <begin position="357"/>
        <end position="367"/>
    </location>
</feature>
<dbReference type="EMBL" id="JAUJFL010000011">
    <property type="protein sequence ID" value="KAK2596307.1"/>
    <property type="molecule type" value="Genomic_DNA"/>
</dbReference>
<feature type="region of interest" description="Disordered" evidence="2">
    <location>
        <begin position="25"/>
        <end position="58"/>
    </location>
</feature>
<keyword evidence="1" id="KW-0863">Zinc-finger</keyword>
<feature type="compositionally biased region" description="Polar residues" evidence="2">
    <location>
        <begin position="543"/>
        <end position="552"/>
    </location>
</feature>